<dbReference type="GO" id="GO:0004619">
    <property type="term" value="F:phosphoglycerate mutase activity"/>
    <property type="evidence" value="ECO:0007669"/>
    <property type="project" value="UniProtKB-EC"/>
</dbReference>
<keyword evidence="11" id="KW-1185">Reference proteome</keyword>
<feature type="domain" description="BPG-independent PGAM N-terminal" evidence="10">
    <location>
        <begin position="103"/>
        <end position="251"/>
    </location>
</feature>
<dbReference type="Pfam" id="PF06415">
    <property type="entry name" value="iPGM_N"/>
    <property type="match status" value="2"/>
</dbReference>
<dbReference type="InterPro" id="IPR006124">
    <property type="entry name" value="Metalloenzyme"/>
</dbReference>
<dbReference type="AlphaFoldDB" id="A0A915IMA2"/>
<feature type="domain" description="Metalloenzyme" evidence="9">
    <location>
        <begin position="26"/>
        <end position="487"/>
    </location>
</feature>
<comment type="similarity">
    <text evidence="3">Belongs to the BPG-independent phosphoglycerate mutase family.</text>
</comment>
<keyword evidence="5" id="KW-0479">Metal-binding</keyword>
<dbReference type="InterPro" id="IPR011258">
    <property type="entry name" value="BPG-indep_PGM_N"/>
</dbReference>
<feature type="domain" description="BPG-independent PGAM N-terminal" evidence="10">
    <location>
        <begin position="298"/>
        <end position="369"/>
    </location>
</feature>
<evidence type="ECO:0000256" key="5">
    <source>
        <dbReference type="ARBA" id="ARBA00022723"/>
    </source>
</evidence>
<evidence type="ECO:0000256" key="1">
    <source>
        <dbReference type="ARBA" id="ARBA00001936"/>
    </source>
</evidence>
<protein>
    <recommendedName>
        <fullName evidence="4">phosphoglycerate mutase (2,3-diphosphoglycerate-independent)</fullName>
        <ecNumber evidence="4">5.4.2.12</ecNumber>
    </recommendedName>
</protein>
<name>A0A915IMA2_ROMCU</name>
<evidence type="ECO:0000256" key="3">
    <source>
        <dbReference type="ARBA" id="ARBA00008819"/>
    </source>
</evidence>
<evidence type="ECO:0000256" key="6">
    <source>
        <dbReference type="ARBA" id="ARBA00023152"/>
    </source>
</evidence>
<evidence type="ECO:0000256" key="7">
    <source>
        <dbReference type="ARBA" id="ARBA00023211"/>
    </source>
</evidence>
<dbReference type="GO" id="GO:0006096">
    <property type="term" value="P:glycolytic process"/>
    <property type="evidence" value="ECO:0007669"/>
    <property type="project" value="UniProtKB-KW"/>
</dbReference>
<feature type="domain" description="Metalloenzyme" evidence="9">
    <location>
        <begin position="503"/>
        <end position="542"/>
    </location>
</feature>
<sequence length="593" mass="66678">MPAMKIKGVIRVRKSGSQTKMNGVKQKVCLIVIDGWGISSESYGNAILAAKTPVMDRLIDANSTEIEAHGQHVGLPDGLMGNSEVGHLNIGAGRVIVQDIDRINNATSKDLLKTNDVYVNACNNAKAKSGRLHLMGLVSDGGVHSHIDHLLGLIKAAKSLGVPKLYVHFFSDGRDTSPTSGGQLSSLSLNFVKQLQDFLKFENYGELVLIVGRYYAMDRDKRWERVKIAYEAIVGARGDRVSADKVIESQAYRKILINGRHDRLFRIIFCRENKLYHKFLIRILCFFTTIFYSFIKSDRYSKDETDEFLKPIIINEEGCLKINDTIVFFDYRSDRMRQIVETIGLKRNFETEVPLPEGLNISCMTQYKKEYPFPLLFPPQLHKNVLAEWISSHKLSQYHCAGVSTYVRKNHFSKQRLNFNKNFLISTLEFLHLETEKYPHVTFFFNGGREIQFDNEERYMVPSPKVKTYDLKPEMSCIEVAGKAVSCKLKVLFVGLNQACEPKKMVETIRSGTHPFVMCNFAPPDMVGHTGIYEAAVLACEATVPFISTGTRRFAKSPGLGGRPAALCDVAPTILNEMGLPVPSDMTGKPLLE</sequence>
<dbReference type="GO" id="GO:0006007">
    <property type="term" value="P:glucose catabolic process"/>
    <property type="evidence" value="ECO:0007669"/>
    <property type="project" value="InterPro"/>
</dbReference>
<dbReference type="PANTHER" id="PTHR31637:SF0">
    <property type="entry name" value="2,3-BISPHOSPHOGLYCERATE-INDEPENDENT PHOSPHOGLYCERATE MUTASE"/>
    <property type="match status" value="1"/>
</dbReference>
<dbReference type="Gene3D" id="3.40.720.10">
    <property type="entry name" value="Alkaline Phosphatase, subunit A"/>
    <property type="match status" value="2"/>
</dbReference>
<dbReference type="GO" id="GO:0005737">
    <property type="term" value="C:cytoplasm"/>
    <property type="evidence" value="ECO:0007669"/>
    <property type="project" value="InterPro"/>
</dbReference>
<evidence type="ECO:0000256" key="8">
    <source>
        <dbReference type="ARBA" id="ARBA00023235"/>
    </source>
</evidence>
<comment type="cofactor">
    <cofactor evidence="1">
        <name>Mn(2+)</name>
        <dbReference type="ChEBI" id="CHEBI:29035"/>
    </cofactor>
</comment>
<organism evidence="11 12">
    <name type="scientific">Romanomermis culicivorax</name>
    <name type="common">Nematode worm</name>
    <dbReference type="NCBI Taxonomy" id="13658"/>
    <lineage>
        <taxon>Eukaryota</taxon>
        <taxon>Metazoa</taxon>
        <taxon>Ecdysozoa</taxon>
        <taxon>Nematoda</taxon>
        <taxon>Enoplea</taxon>
        <taxon>Dorylaimia</taxon>
        <taxon>Mermithida</taxon>
        <taxon>Mermithoidea</taxon>
        <taxon>Mermithidae</taxon>
        <taxon>Romanomermis</taxon>
    </lineage>
</organism>
<dbReference type="OMA" id="FMDGRDT"/>
<evidence type="ECO:0000313" key="12">
    <source>
        <dbReference type="WBParaSite" id="nRc.2.0.1.t14593-RA"/>
    </source>
</evidence>
<keyword evidence="8" id="KW-0413">Isomerase</keyword>
<reference evidence="12" key="1">
    <citation type="submission" date="2022-11" db="UniProtKB">
        <authorList>
            <consortium name="WormBaseParasite"/>
        </authorList>
    </citation>
    <scope>IDENTIFICATION</scope>
</reference>
<dbReference type="InterPro" id="IPR036646">
    <property type="entry name" value="PGAM_B_sf"/>
</dbReference>
<accession>A0A915IMA2</accession>
<dbReference type="EC" id="5.4.2.12" evidence="4"/>
<dbReference type="Proteomes" id="UP000887565">
    <property type="component" value="Unplaced"/>
</dbReference>
<dbReference type="Gene3D" id="3.40.1450.10">
    <property type="entry name" value="BPG-independent phosphoglycerate mutase, domain B"/>
    <property type="match status" value="2"/>
</dbReference>
<dbReference type="PANTHER" id="PTHR31637">
    <property type="entry name" value="2,3-BISPHOSPHOGLYCERATE-INDEPENDENT PHOSPHOGLYCERATE MUTASE"/>
    <property type="match status" value="1"/>
</dbReference>
<dbReference type="Pfam" id="PF01676">
    <property type="entry name" value="Metalloenzyme"/>
    <property type="match status" value="2"/>
</dbReference>
<evidence type="ECO:0000256" key="2">
    <source>
        <dbReference type="ARBA" id="ARBA00004798"/>
    </source>
</evidence>
<keyword evidence="6" id="KW-0324">Glycolysis</keyword>
<dbReference type="InterPro" id="IPR005995">
    <property type="entry name" value="Pgm_bpd_ind"/>
</dbReference>
<dbReference type="GO" id="GO:0030145">
    <property type="term" value="F:manganese ion binding"/>
    <property type="evidence" value="ECO:0007669"/>
    <property type="project" value="InterPro"/>
</dbReference>
<dbReference type="CDD" id="cd16010">
    <property type="entry name" value="iPGM"/>
    <property type="match status" value="1"/>
</dbReference>
<evidence type="ECO:0000259" key="10">
    <source>
        <dbReference type="Pfam" id="PF06415"/>
    </source>
</evidence>
<dbReference type="InterPro" id="IPR017850">
    <property type="entry name" value="Alkaline_phosphatase_core_sf"/>
</dbReference>
<evidence type="ECO:0000313" key="11">
    <source>
        <dbReference type="Proteomes" id="UP000887565"/>
    </source>
</evidence>
<keyword evidence="7" id="KW-0464">Manganese</keyword>
<proteinExistence type="inferred from homology"/>
<dbReference type="SUPFAM" id="SSF53649">
    <property type="entry name" value="Alkaline phosphatase-like"/>
    <property type="match status" value="1"/>
</dbReference>
<dbReference type="WBParaSite" id="nRc.2.0.1.t14593-RA">
    <property type="protein sequence ID" value="nRc.2.0.1.t14593-RA"/>
    <property type="gene ID" value="nRc.2.0.1.g14593"/>
</dbReference>
<comment type="pathway">
    <text evidence="2">Carbohydrate degradation; glycolysis; pyruvate from D-glyceraldehyde 3-phosphate: step 3/5.</text>
</comment>
<evidence type="ECO:0000256" key="4">
    <source>
        <dbReference type="ARBA" id="ARBA00012026"/>
    </source>
</evidence>
<evidence type="ECO:0000259" key="9">
    <source>
        <dbReference type="Pfam" id="PF01676"/>
    </source>
</evidence>
<dbReference type="SUPFAM" id="SSF64158">
    <property type="entry name" value="2,3-Bisphosphoglycerate-independent phosphoglycerate mutase, substrate-binding domain"/>
    <property type="match status" value="2"/>
</dbReference>